<evidence type="ECO:0000256" key="12">
    <source>
        <dbReference type="SAM" id="Phobius"/>
    </source>
</evidence>
<feature type="transmembrane region" description="Helical" evidence="12">
    <location>
        <begin position="142"/>
        <end position="160"/>
    </location>
</feature>
<keyword evidence="9 12" id="KW-1133">Transmembrane helix</keyword>
<dbReference type="OrthoDB" id="5368493at2"/>
<sequence>MPEIKKQGRSNKSMTFFVCFLAALAGLLFGLDIGVIAGALPFIAKDFQITAHQQEWVVSSMMFGAAVGAVGSGWLSFRIGRKYSLMIGAVLFVVGSLCSAFAPDAEILIISRVLLGLAVGVASYTAPLYLSEIAPEKIRGSMISMYQLMITIGILGAYLSDTAFSYSGSWRWMLGVITIPALILLVGVFFLPDSPRWFAAKRRFHDAERVLLRLRDTSAEAKRELEEIRESLKVKQSGWSLFKDNSNFRRAVFLGILLQVMQQFTGMNVIMYYAPKIFEIAGFTNTTQQMWGTVIVGLINVLATFIAIGLVDRWGRKPTLVLGFTVMAVGMGILGTMLHIGIHSQGAQYFAIAMLLMFIVGFAMSAGPLIWVLCSEIQPLKGRDFGITCSTATNWIANMIVGATFLTMLNTLGNANTFWIYAALNLFFIVLTLWLIPETKHVSLEHIERNLMKGRRLREIGASN</sequence>
<evidence type="ECO:0000256" key="7">
    <source>
        <dbReference type="ARBA" id="ARBA00022692"/>
    </source>
</evidence>
<keyword evidence="10 12" id="KW-0472">Membrane</keyword>
<accession>A0A3N5E7Z1</accession>
<feature type="transmembrane region" description="Helical" evidence="12">
    <location>
        <begin position="16"/>
        <end position="44"/>
    </location>
</feature>
<feature type="transmembrane region" description="Helical" evidence="12">
    <location>
        <begin position="56"/>
        <end position="77"/>
    </location>
</feature>
<reference evidence="14 15" key="1">
    <citation type="submission" date="2018-11" db="EMBL/GenBank/DDBJ databases">
        <title>Draft genome sequence of Buttiauxella warmboldiae CCUG 35512.</title>
        <authorList>
            <person name="Salva-Serra F."/>
            <person name="Marathe N."/>
            <person name="Moore E."/>
            <person name="Svensson L."/>
            <person name="Engstrom-Jakobsson H."/>
        </authorList>
    </citation>
    <scope>NUCLEOTIDE SEQUENCE [LARGE SCALE GENOMIC DNA]</scope>
    <source>
        <strain evidence="14 15">CCUG 35512</strain>
    </source>
</reference>
<evidence type="ECO:0000256" key="3">
    <source>
        <dbReference type="ARBA" id="ARBA00022448"/>
    </source>
</evidence>
<keyword evidence="5" id="KW-0997">Cell inner membrane</keyword>
<dbReference type="PANTHER" id="PTHR48020">
    <property type="entry name" value="PROTON MYO-INOSITOL COTRANSPORTER"/>
    <property type="match status" value="1"/>
</dbReference>
<evidence type="ECO:0000256" key="2">
    <source>
        <dbReference type="ARBA" id="ARBA00010992"/>
    </source>
</evidence>
<feature type="transmembrane region" description="Helical" evidence="12">
    <location>
        <begin position="84"/>
        <end position="103"/>
    </location>
</feature>
<dbReference type="CDD" id="cd17315">
    <property type="entry name" value="MFS_GLUT_like"/>
    <property type="match status" value="1"/>
</dbReference>
<name>A0A3N5E7Z1_9ENTR</name>
<dbReference type="PROSITE" id="PS00216">
    <property type="entry name" value="SUGAR_TRANSPORT_1"/>
    <property type="match status" value="1"/>
</dbReference>
<evidence type="ECO:0000256" key="9">
    <source>
        <dbReference type="ARBA" id="ARBA00022989"/>
    </source>
</evidence>
<feature type="transmembrane region" description="Helical" evidence="12">
    <location>
        <begin position="290"/>
        <end position="311"/>
    </location>
</feature>
<keyword evidence="6" id="KW-0762">Sugar transport</keyword>
<keyword evidence="7 12" id="KW-0812">Transmembrane</keyword>
<dbReference type="Pfam" id="PF00083">
    <property type="entry name" value="Sugar_tr"/>
    <property type="match status" value="1"/>
</dbReference>
<evidence type="ECO:0000259" key="13">
    <source>
        <dbReference type="PROSITE" id="PS50850"/>
    </source>
</evidence>
<organism evidence="14 15">
    <name type="scientific">Buttiauxella warmboldiae</name>
    <dbReference type="NCBI Taxonomy" id="82993"/>
    <lineage>
        <taxon>Bacteria</taxon>
        <taxon>Pseudomonadati</taxon>
        <taxon>Pseudomonadota</taxon>
        <taxon>Gammaproteobacteria</taxon>
        <taxon>Enterobacterales</taxon>
        <taxon>Enterobacteriaceae</taxon>
        <taxon>Buttiauxella</taxon>
    </lineage>
</organism>
<evidence type="ECO:0000256" key="10">
    <source>
        <dbReference type="ARBA" id="ARBA00023136"/>
    </source>
</evidence>
<feature type="transmembrane region" description="Helical" evidence="12">
    <location>
        <begin position="320"/>
        <end position="342"/>
    </location>
</feature>
<keyword evidence="4" id="KW-1003">Cell membrane</keyword>
<feature type="transmembrane region" description="Helical" evidence="12">
    <location>
        <begin position="109"/>
        <end position="130"/>
    </location>
</feature>
<dbReference type="InterPro" id="IPR003663">
    <property type="entry name" value="Sugar/inositol_transpt"/>
</dbReference>
<dbReference type="GO" id="GO:0015149">
    <property type="term" value="F:hexose transmembrane transporter activity"/>
    <property type="evidence" value="ECO:0007669"/>
    <property type="project" value="UniProtKB-ARBA"/>
</dbReference>
<dbReference type="PROSITE" id="PS00217">
    <property type="entry name" value="SUGAR_TRANSPORT_2"/>
    <property type="match status" value="1"/>
</dbReference>
<evidence type="ECO:0000256" key="1">
    <source>
        <dbReference type="ARBA" id="ARBA00004429"/>
    </source>
</evidence>
<evidence type="ECO:0000256" key="8">
    <source>
        <dbReference type="ARBA" id="ARBA00022847"/>
    </source>
</evidence>
<comment type="subcellular location">
    <subcellularLocation>
        <location evidence="1">Cell inner membrane</location>
        <topology evidence="1">Multi-pass membrane protein</topology>
    </subcellularLocation>
</comment>
<dbReference type="EMBL" id="RPOH01000047">
    <property type="protein sequence ID" value="RPH26092.1"/>
    <property type="molecule type" value="Genomic_DNA"/>
</dbReference>
<feature type="transmembrane region" description="Helical" evidence="12">
    <location>
        <begin position="385"/>
        <end position="406"/>
    </location>
</feature>
<dbReference type="PROSITE" id="PS50850">
    <property type="entry name" value="MFS"/>
    <property type="match status" value="1"/>
</dbReference>
<feature type="transmembrane region" description="Helical" evidence="12">
    <location>
        <begin position="348"/>
        <end position="373"/>
    </location>
</feature>
<evidence type="ECO:0000313" key="14">
    <source>
        <dbReference type="EMBL" id="RPH26092.1"/>
    </source>
</evidence>
<dbReference type="GO" id="GO:0015293">
    <property type="term" value="F:symporter activity"/>
    <property type="evidence" value="ECO:0007669"/>
    <property type="project" value="UniProtKB-KW"/>
</dbReference>
<evidence type="ECO:0000256" key="11">
    <source>
        <dbReference type="RuleBase" id="RU003346"/>
    </source>
</evidence>
<dbReference type="NCBIfam" id="TIGR00879">
    <property type="entry name" value="SP"/>
    <property type="match status" value="1"/>
</dbReference>
<feature type="domain" description="Major facilitator superfamily (MFS) profile" evidence="13">
    <location>
        <begin position="18"/>
        <end position="440"/>
    </location>
</feature>
<dbReference type="PRINTS" id="PR00171">
    <property type="entry name" value="SUGRTRNSPORT"/>
</dbReference>
<protein>
    <submittedName>
        <fullName evidence="14">Sugar porter family MFS transporter</fullName>
    </submittedName>
</protein>
<evidence type="ECO:0000256" key="5">
    <source>
        <dbReference type="ARBA" id="ARBA00022519"/>
    </source>
</evidence>
<comment type="similarity">
    <text evidence="2 11">Belongs to the major facilitator superfamily. Sugar transporter (TC 2.A.1.1) family.</text>
</comment>
<keyword evidence="15" id="KW-1185">Reference proteome</keyword>
<feature type="transmembrane region" description="Helical" evidence="12">
    <location>
        <begin position="172"/>
        <end position="192"/>
    </location>
</feature>
<dbReference type="SUPFAM" id="SSF103473">
    <property type="entry name" value="MFS general substrate transporter"/>
    <property type="match status" value="1"/>
</dbReference>
<feature type="transmembrane region" description="Helical" evidence="12">
    <location>
        <begin position="418"/>
        <end position="436"/>
    </location>
</feature>
<proteinExistence type="inferred from homology"/>
<dbReference type="FunFam" id="1.20.1250.20:FF:000008">
    <property type="entry name" value="Galactose-proton symporter (Galactose transporter)"/>
    <property type="match status" value="1"/>
</dbReference>
<dbReference type="InterPro" id="IPR050814">
    <property type="entry name" value="Myo-inositol_Transporter"/>
</dbReference>
<dbReference type="Gene3D" id="1.20.1250.20">
    <property type="entry name" value="MFS general substrate transporter like domains"/>
    <property type="match status" value="1"/>
</dbReference>
<dbReference type="InterPro" id="IPR005829">
    <property type="entry name" value="Sugar_transporter_CS"/>
</dbReference>
<dbReference type="InterPro" id="IPR005828">
    <property type="entry name" value="MFS_sugar_transport-like"/>
</dbReference>
<dbReference type="RefSeq" id="WP_124024425.1">
    <property type="nucleotide sequence ID" value="NZ_RPOH01000047.1"/>
</dbReference>
<evidence type="ECO:0000313" key="15">
    <source>
        <dbReference type="Proteomes" id="UP000268615"/>
    </source>
</evidence>
<feature type="transmembrane region" description="Helical" evidence="12">
    <location>
        <begin position="251"/>
        <end position="274"/>
    </location>
</feature>
<dbReference type="AlphaFoldDB" id="A0A3N5E7Z1"/>
<evidence type="ECO:0000256" key="6">
    <source>
        <dbReference type="ARBA" id="ARBA00022597"/>
    </source>
</evidence>
<evidence type="ECO:0000256" key="4">
    <source>
        <dbReference type="ARBA" id="ARBA00022475"/>
    </source>
</evidence>
<dbReference type="Proteomes" id="UP000268615">
    <property type="component" value="Unassembled WGS sequence"/>
</dbReference>
<dbReference type="GO" id="GO:0005886">
    <property type="term" value="C:plasma membrane"/>
    <property type="evidence" value="ECO:0007669"/>
    <property type="project" value="UniProtKB-SubCell"/>
</dbReference>
<keyword evidence="3 11" id="KW-0813">Transport</keyword>
<dbReference type="PANTHER" id="PTHR48020:SF12">
    <property type="entry name" value="PROTON MYO-INOSITOL COTRANSPORTER"/>
    <property type="match status" value="1"/>
</dbReference>
<gene>
    <name evidence="14" type="ORF">EHN07_12290</name>
</gene>
<dbReference type="InterPro" id="IPR036259">
    <property type="entry name" value="MFS_trans_sf"/>
</dbReference>
<comment type="caution">
    <text evidence="14">The sequence shown here is derived from an EMBL/GenBank/DDBJ whole genome shotgun (WGS) entry which is preliminary data.</text>
</comment>
<dbReference type="InterPro" id="IPR020846">
    <property type="entry name" value="MFS_dom"/>
</dbReference>
<keyword evidence="8" id="KW-0769">Symport</keyword>